<comment type="caution">
    <text evidence="1">The sequence shown here is derived from an EMBL/GenBank/DDBJ whole genome shotgun (WGS) entry which is preliminary data.</text>
</comment>
<evidence type="ECO:0000313" key="2">
    <source>
        <dbReference type="Proteomes" id="UP000189970"/>
    </source>
</evidence>
<dbReference type="RefSeq" id="WP_079344798.1">
    <property type="nucleotide sequence ID" value="NZ_MVAB01000001.1"/>
</dbReference>
<organism evidence="1 2">
    <name type="scientific">Vagococcus martis</name>
    <dbReference type="NCBI Taxonomy" id="1768210"/>
    <lineage>
        <taxon>Bacteria</taxon>
        <taxon>Bacillati</taxon>
        <taxon>Bacillota</taxon>
        <taxon>Bacilli</taxon>
        <taxon>Lactobacillales</taxon>
        <taxon>Enterococcaceae</taxon>
        <taxon>Vagococcus</taxon>
    </lineage>
</organism>
<dbReference type="Proteomes" id="UP000189970">
    <property type="component" value="Unassembled WGS sequence"/>
</dbReference>
<accession>A0A1V4DE80</accession>
<dbReference type="EMBL" id="MVAB01000001">
    <property type="protein sequence ID" value="OPF86795.1"/>
    <property type="molecule type" value="Genomic_DNA"/>
</dbReference>
<evidence type="ECO:0000313" key="1">
    <source>
        <dbReference type="EMBL" id="OPF86795.1"/>
    </source>
</evidence>
<reference evidence="1 2" key="1">
    <citation type="submission" date="2017-02" db="EMBL/GenBank/DDBJ databases">
        <title>Vagococcus cremeus sp. nov., isolated from the small intestine of a marten, Martes flavigula.</title>
        <authorList>
            <person name="Tak E.J."/>
            <person name="Bae J.-W."/>
        </authorList>
    </citation>
    <scope>NUCLEOTIDE SEQUENCE [LARGE SCALE GENOMIC DNA]</scope>
    <source>
        <strain evidence="1 2">D7T301</strain>
    </source>
</reference>
<evidence type="ECO:0008006" key="3">
    <source>
        <dbReference type="Google" id="ProtNLM"/>
    </source>
</evidence>
<sequence length="191" mass="22765">MITDTYPSVFFCPMGDNEMITDTVNIKYSNETFEKAKDYFKDNEEKLINKYKVSSVSEVSFWGTTEGMRSVWSEMKTDDLIFFTKNGMGFVYMAKISNKFEREEAELLNKNFWNNNSNHKDLSWGLVFTLKDVRQIKISTNEMSLINGYGKRYIYRGLFKLDEKRLINFWESFPIYYFLNPEKFDKLEDNL</sequence>
<name>A0A1V4DE80_9ENTE</name>
<proteinExistence type="predicted"/>
<gene>
    <name evidence="1" type="ORF">BW731_00560</name>
</gene>
<keyword evidence="2" id="KW-1185">Reference proteome</keyword>
<protein>
    <recommendedName>
        <fullName evidence="3">YTH domain-containing protein</fullName>
    </recommendedName>
</protein>
<dbReference type="AlphaFoldDB" id="A0A1V4DE80"/>